<dbReference type="AlphaFoldDB" id="A0A4S8QMJ8"/>
<name>A0A4S8QMJ8_9HELO</name>
<dbReference type="EMBL" id="PQXL01000515">
    <property type="protein sequence ID" value="THV45211.1"/>
    <property type="molecule type" value="Genomic_DNA"/>
</dbReference>
<organism evidence="1 2">
    <name type="scientific">Botrytis galanthina</name>
    <dbReference type="NCBI Taxonomy" id="278940"/>
    <lineage>
        <taxon>Eukaryota</taxon>
        <taxon>Fungi</taxon>
        <taxon>Dikarya</taxon>
        <taxon>Ascomycota</taxon>
        <taxon>Pezizomycotina</taxon>
        <taxon>Leotiomycetes</taxon>
        <taxon>Helotiales</taxon>
        <taxon>Sclerotiniaceae</taxon>
        <taxon>Botrytis</taxon>
    </lineage>
</organism>
<evidence type="ECO:0000313" key="2">
    <source>
        <dbReference type="Proteomes" id="UP000308671"/>
    </source>
</evidence>
<dbReference type="OrthoDB" id="10506773at2759"/>
<keyword evidence="2" id="KW-1185">Reference proteome</keyword>
<sequence>MYHRWCLSYSAPQILRYFAPQFVTGKRVNTHPNFQYGPNSGHNQAMLYNFFLQWNSTDQELWAQMLERDSVASHNYFCANSSSNCTDDDDVRGGVIEIEPYQLVTSDTERIQANHRDAGDYGLPFCISKQDRLPVECVNYGNKELHIEIASSC</sequence>
<protein>
    <submittedName>
        <fullName evidence="1">Uncharacterized protein</fullName>
    </submittedName>
</protein>
<accession>A0A4S8QMJ8</accession>
<gene>
    <name evidence="1" type="ORF">BGAL_0516g00050</name>
</gene>
<reference evidence="1 2" key="1">
    <citation type="submission" date="2017-12" db="EMBL/GenBank/DDBJ databases">
        <title>Comparative genomics of Botrytis spp.</title>
        <authorList>
            <person name="Valero-Jimenez C.A."/>
            <person name="Tapia P."/>
            <person name="Veloso J."/>
            <person name="Silva-Moreno E."/>
            <person name="Staats M."/>
            <person name="Valdes J.H."/>
            <person name="Van Kan J.A.L."/>
        </authorList>
    </citation>
    <scope>NUCLEOTIDE SEQUENCE [LARGE SCALE GENOMIC DNA]</scope>
    <source>
        <strain evidence="1 2">MUCL435</strain>
    </source>
</reference>
<proteinExistence type="predicted"/>
<dbReference type="Proteomes" id="UP000308671">
    <property type="component" value="Unassembled WGS sequence"/>
</dbReference>
<comment type="caution">
    <text evidence="1">The sequence shown here is derived from an EMBL/GenBank/DDBJ whole genome shotgun (WGS) entry which is preliminary data.</text>
</comment>
<evidence type="ECO:0000313" key="1">
    <source>
        <dbReference type="EMBL" id="THV45211.1"/>
    </source>
</evidence>